<sequence length="85" mass="10392">MSLEKSKDPKFWMGRYYDLQYEFYKLKGRNTELEQEKNQLEIDLKELLEIVDYIVKEGEMARWQPRKTLAIVSKLNFIKRWTAQT</sequence>
<dbReference type="EMBL" id="MT141475">
    <property type="protein sequence ID" value="QJA62585.1"/>
    <property type="molecule type" value="Genomic_DNA"/>
</dbReference>
<evidence type="ECO:0000313" key="2">
    <source>
        <dbReference type="EMBL" id="QJA62585.1"/>
    </source>
</evidence>
<keyword evidence="1" id="KW-0175">Coiled coil</keyword>
<dbReference type="AlphaFoldDB" id="A0A6M3XRW4"/>
<accession>A0A6M3XRW4</accession>
<evidence type="ECO:0000313" key="3">
    <source>
        <dbReference type="EMBL" id="QJA81298.1"/>
    </source>
</evidence>
<dbReference type="EMBL" id="MT144863">
    <property type="protein sequence ID" value="QJI00602.1"/>
    <property type="molecule type" value="Genomic_DNA"/>
</dbReference>
<dbReference type="EMBL" id="MT142454">
    <property type="protein sequence ID" value="QJA81298.1"/>
    <property type="molecule type" value="Genomic_DNA"/>
</dbReference>
<gene>
    <name evidence="3" type="ORF">MM415A00556_0018</name>
    <name evidence="2" type="ORF">MM415B00751_0021</name>
    <name evidence="4" type="ORF">TM448B01999_0010</name>
</gene>
<name>A0A6M3XRW4_9ZZZZ</name>
<organism evidence="4">
    <name type="scientific">viral metagenome</name>
    <dbReference type="NCBI Taxonomy" id="1070528"/>
    <lineage>
        <taxon>unclassified sequences</taxon>
        <taxon>metagenomes</taxon>
        <taxon>organismal metagenomes</taxon>
    </lineage>
</organism>
<evidence type="ECO:0000256" key="1">
    <source>
        <dbReference type="SAM" id="Coils"/>
    </source>
</evidence>
<proteinExistence type="predicted"/>
<reference evidence="4" key="1">
    <citation type="submission" date="2020-03" db="EMBL/GenBank/DDBJ databases">
        <title>The deep terrestrial virosphere.</title>
        <authorList>
            <person name="Holmfeldt K."/>
            <person name="Nilsson E."/>
            <person name="Simone D."/>
            <person name="Lopez-Fernandez M."/>
            <person name="Wu X."/>
            <person name="de Brujin I."/>
            <person name="Lundin D."/>
            <person name="Andersson A."/>
            <person name="Bertilsson S."/>
            <person name="Dopson M."/>
        </authorList>
    </citation>
    <scope>NUCLEOTIDE SEQUENCE</scope>
    <source>
        <strain evidence="3">MM415A00556</strain>
        <strain evidence="2">MM415B00751</strain>
        <strain evidence="4">TM448B01999</strain>
    </source>
</reference>
<evidence type="ECO:0000313" key="4">
    <source>
        <dbReference type="EMBL" id="QJI00602.1"/>
    </source>
</evidence>
<feature type="coiled-coil region" evidence="1">
    <location>
        <begin position="23"/>
        <end position="50"/>
    </location>
</feature>
<protein>
    <submittedName>
        <fullName evidence="4">Uncharacterized protein</fullName>
    </submittedName>
</protein>